<dbReference type="HOGENOM" id="CLU_444435_0_0_1"/>
<dbReference type="AlphaFoldDB" id="L1JD39"/>
<evidence type="ECO:0000313" key="5">
    <source>
        <dbReference type="Proteomes" id="UP000011087"/>
    </source>
</evidence>
<evidence type="ECO:0000256" key="1">
    <source>
        <dbReference type="SAM" id="Coils"/>
    </source>
</evidence>
<dbReference type="STRING" id="905079.L1JD39"/>
<dbReference type="KEGG" id="gtt:GUITHDRAFT_107652"/>
<feature type="compositionally biased region" description="Basic and acidic residues" evidence="2">
    <location>
        <begin position="158"/>
        <end position="170"/>
    </location>
</feature>
<evidence type="ECO:0000313" key="4">
    <source>
        <dbReference type="EnsemblProtists" id="EKX46448"/>
    </source>
</evidence>
<feature type="region of interest" description="Disordered" evidence="2">
    <location>
        <begin position="296"/>
        <end position="318"/>
    </location>
</feature>
<dbReference type="Proteomes" id="UP000011087">
    <property type="component" value="Unassembled WGS sequence"/>
</dbReference>
<name>L1JD39_GUITC</name>
<dbReference type="GeneID" id="17303217"/>
<dbReference type="PaxDb" id="55529-EKX46448"/>
<dbReference type="RefSeq" id="XP_005833428.1">
    <property type="nucleotide sequence ID" value="XM_005833371.1"/>
</dbReference>
<proteinExistence type="predicted"/>
<reference evidence="3 5" key="1">
    <citation type="journal article" date="2012" name="Nature">
        <title>Algal genomes reveal evolutionary mosaicism and the fate of nucleomorphs.</title>
        <authorList>
            <consortium name="DOE Joint Genome Institute"/>
            <person name="Curtis B.A."/>
            <person name="Tanifuji G."/>
            <person name="Burki F."/>
            <person name="Gruber A."/>
            <person name="Irimia M."/>
            <person name="Maruyama S."/>
            <person name="Arias M.C."/>
            <person name="Ball S.G."/>
            <person name="Gile G.H."/>
            <person name="Hirakawa Y."/>
            <person name="Hopkins J.F."/>
            <person name="Kuo A."/>
            <person name="Rensing S.A."/>
            <person name="Schmutz J."/>
            <person name="Symeonidi A."/>
            <person name="Elias M."/>
            <person name="Eveleigh R.J."/>
            <person name="Herman E.K."/>
            <person name="Klute M.J."/>
            <person name="Nakayama T."/>
            <person name="Obornik M."/>
            <person name="Reyes-Prieto A."/>
            <person name="Armbrust E.V."/>
            <person name="Aves S.J."/>
            <person name="Beiko R.G."/>
            <person name="Coutinho P."/>
            <person name="Dacks J.B."/>
            <person name="Durnford D.G."/>
            <person name="Fast N.M."/>
            <person name="Green B.R."/>
            <person name="Grisdale C.J."/>
            <person name="Hempel F."/>
            <person name="Henrissat B."/>
            <person name="Hoppner M.P."/>
            <person name="Ishida K."/>
            <person name="Kim E."/>
            <person name="Koreny L."/>
            <person name="Kroth P.G."/>
            <person name="Liu Y."/>
            <person name="Malik S.B."/>
            <person name="Maier U.G."/>
            <person name="McRose D."/>
            <person name="Mock T."/>
            <person name="Neilson J.A."/>
            <person name="Onodera N.T."/>
            <person name="Poole A.M."/>
            <person name="Pritham E.J."/>
            <person name="Richards T.A."/>
            <person name="Rocap G."/>
            <person name="Roy S.W."/>
            <person name="Sarai C."/>
            <person name="Schaack S."/>
            <person name="Shirato S."/>
            <person name="Slamovits C.H."/>
            <person name="Spencer D.F."/>
            <person name="Suzuki S."/>
            <person name="Worden A.Z."/>
            <person name="Zauner S."/>
            <person name="Barry K."/>
            <person name="Bell C."/>
            <person name="Bharti A.K."/>
            <person name="Crow J.A."/>
            <person name="Grimwood J."/>
            <person name="Kramer R."/>
            <person name="Lindquist E."/>
            <person name="Lucas S."/>
            <person name="Salamov A."/>
            <person name="McFadden G.I."/>
            <person name="Lane C.E."/>
            <person name="Keeling P.J."/>
            <person name="Gray M.W."/>
            <person name="Grigoriev I.V."/>
            <person name="Archibald J.M."/>
        </authorList>
    </citation>
    <scope>NUCLEOTIDE SEQUENCE</scope>
    <source>
        <strain evidence="3 5">CCMP2712</strain>
    </source>
</reference>
<feature type="region of interest" description="Disordered" evidence="2">
    <location>
        <begin position="147"/>
        <end position="177"/>
    </location>
</feature>
<keyword evidence="1" id="KW-0175">Coiled coil</keyword>
<protein>
    <submittedName>
        <fullName evidence="3 4">Uncharacterized protein</fullName>
    </submittedName>
</protein>
<feature type="region of interest" description="Disordered" evidence="2">
    <location>
        <begin position="65"/>
        <end position="99"/>
    </location>
</feature>
<dbReference type="OMA" id="MHLEMER"/>
<feature type="region of interest" description="Disordered" evidence="2">
    <location>
        <begin position="1"/>
        <end position="52"/>
    </location>
</feature>
<sequence>MMAGEEEERRGACELPPITPRGGERLISPRPPPLPSESSSRGGRAIVAGGGKFRRDNLELLEERWRNRKAPATRESAPPPPRAFKISSSSVPPVPVPTAVEGSASSWVERQLEQVRLFASTQLASSTKQEESVRILSTLLAELKERKFESAESEQAESDAKEQDHEREMAEFQAMMAGNDLEAAEQKLKEIIAAAEEDGEIDENEQAQIDQAKEHLRAMQEKKRAAEQLKEELERKAAEKAELAALMASNDVKAAEKKLREIIAAAEEDGEIDEEEMKEIQKAQKDLEALKKKQERLDKKVKRAKEEVETKKLPPHREERVRISMAAKQTAQERLRLATELRALKGKYEELAADYKKQMSDIQKVEEAFALTLLELQTSRELVVELKKELAEKVQEINMLKKEKSRLENEVEKYSQLANVRKTQLVELKQAFDTVRAKWEKENGVLTSQLDSVTQKLATVSKELEEERREKEKLERSSRRNEDLARLEKDSAMLERTNGDKLRIRCIELDEELSDAQTRCSRQERELAKLEGENSSLKQHLQEAALWHQARVAARPTTKKLLTLPVDAQEVTMPQVSLFLITSLSRVLRITECPIGRESLKLLTSSKRAGLHLYF</sequence>
<gene>
    <name evidence="3" type="ORF">GUITHDRAFT_107652</name>
</gene>
<evidence type="ECO:0000256" key="2">
    <source>
        <dbReference type="SAM" id="MobiDB-lite"/>
    </source>
</evidence>
<evidence type="ECO:0000313" key="3">
    <source>
        <dbReference type="EMBL" id="EKX46448.1"/>
    </source>
</evidence>
<organism evidence="3">
    <name type="scientific">Guillardia theta (strain CCMP2712)</name>
    <name type="common">Cryptophyte</name>
    <dbReference type="NCBI Taxonomy" id="905079"/>
    <lineage>
        <taxon>Eukaryota</taxon>
        <taxon>Cryptophyceae</taxon>
        <taxon>Pyrenomonadales</taxon>
        <taxon>Geminigeraceae</taxon>
        <taxon>Guillardia</taxon>
    </lineage>
</organism>
<keyword evidence="5" id="KW-1185">Reference proteome</keyword>
<reference evidence="5" key="2">
    <citation type="submission" date="2012-11" db="EMBL/GenBank/DDBJ databases">
        <authorList>
            <person name="Kuo A."/>
            <person name="Curtis B.A."/>
            <person name="Tanifuji G."/>
            <person name="Burki F."/>
            <person name="Gruber A."/>
            <person name="Irimia M."/>
            <person name="Maruyama S."/>
            <person name="Arias M.C."/>
            <person name="Ball S.G."/>
            <person name="Gile G.H."/>
            <person name="Hirakawa Y."/>
            <person name="Hopkins J.F."/>
            <person name="Rensing S.A."/>
            <person name="Schmutz J."/>
            <person name="Symeonidi A."/>
            <person name="Elias M."/>
            <person name="Eveleigh R.J."/>
            <person name="Herman E.K."/>
            <person name="Klute M.J."/>
            <person name="Nakayama T."/>
            <person name="Obornik M."/>
            <person name="Reyes-Prieto A."/>
            <person name="Armbrust E.V."/>
            <person name="Aves S.J."/>
            <person name="Beiko R.G."/>
            <person name="Coutinho P."/>
            <person name="Dacks J.B."/>
            <person name="Durnford D.G."/>
            <person name="Fast N.M."/>
            <person name="Green B.R."/>
            <person name="Grisdale C."/>
            <person name="Hempe F."/>
            <person name="Henrissat B."/>
            <person name="Hoppner M.P."/>
            <person name="Ishida K.-I."/>
            <person name="Kim E."/>
            <person name="Koreny L."/>
            <person name="Kroth P.G."/>
            <person name="Liu Y."/>
            <person name="Malik S.-B."/>
            <person name="Maier U.G."/>
            <person name="McRose D."/>
            <person name="Mock T."/>
            <person name="Neilson J.A."/>
            <person name="Onodera N.T."/>
            <person name="Poole A.M."/>
            <person name="Pritham E.J."/>
            <person name="Richards T.A."/>
            <person name="Rocap G."/>
            <person name="Roy S.W."/>
            <person name="Sarai C."/>
            <person name="Schaack S."/>
            <person name="Shirato S."/>
            <person name="Slamovits C.H."/>
            <person name="Spencer D.F."/>
            <person name="Suzuki S."/>
            <person name="Worden A.Z."/>
            <person name="Zauner S."/>
            <person name="Barry K."/>
            <person name="Bell C."/>
            <person name="Bharti A.K."/>
            <person name="Crow J.A."/>
            <person name="Grimwood J."/>
            <person name="Kramer R."/>
            <person name="Lindquist E."/>
            <person name="Lucas S."/>
            <person name="Salamov A."/>
            <person name="McFadden G.I."/>
            <person name="Lane C.E."/>
            <person name="Keeling P.J."/>
            <person name="Gray M.W."/>
            <person name="Grigoriev I.V."/>
            <person name="Archibald J.M."/>
        </authorList>
    </citation>
    <scope>NUCLEOTIDE SEQUENCE</scope>
    <source>
        <strain evidence="5">CCMP2712</strain>
    </source>
</reference>
<feature type="coiled-coil region" evidence="1">
    <location>
        <begin position="334"/>
        <end position="420"/>
    </location>
</feature>
<dbReference type="EMBL" id="JH992994">
    <property type="protein sequence ID" value="EKX46448.1"/>
    <property type="molecule type" value="Genomic_DNA"/>
</dbReference>
<dbReference type="EnsemblProtists" id="EKX46448">
    <property type="protein sequence ID" value="EKX46448"/>
    <property type="gene ID" value="GUITHDRAFT_107652"/>
</dbReference>
<reference evidence="4" key="3">
    <citation type="submission" date="2016-03" db="UniProtKB">
        <authorList>
            <consortium name="EnsemblProtists"/>
        </authorList>
    </citation>
    <scope>IDENTIFICATION</scope>
</reference>
<accession>L1JD39</accession>
<feature type="region of interest" description="Disordered" evidence="2">
    <location>
        <begin position="462"/>
        <end position="484"/>
    </location>
</feature>